<dbReference type="SUPFAM" id="SSF55347">
    <property type="entry name" value="Glyceraldehyde-3-phosphate dehydrogenase-like, C-terminal domain"/>
    <property type="match status" value="1"/>
</dbReference>
<dbReference type="InterPro" id="IPR000683">
    <property type="entry name" value="Gfo/Idh/MocA-like_OxRdtase_N"/>
</dbReference>
<dbReference type="InterPro" id="IPR036291">
    <property type="entry name" value="NAD(P)-bd_dom_sf"/>
</dbReference>
<feature type="region of interest" description="Disordered" evidence="2">
    <location>
        <begin position="437"/>
        <end position="459"/>
    </location>
</feature>
<proteinExistence type="predicted"/>
<dbReference type="AlphaFoldDB" id="Q08WH7"/>
<gene>
    <name evidence="5" type="ORF">STIAU_2343</name>
</gene>
<dbReference type="Gene3D" id="3.30.360.10">
    <property type="entry name" value="Dihydrodipicolinate Reductase, domain 2"/>
    <property type="match status" value="1"/>
</dbReference>
<evidence type="ECO:0000313" key="5">
    <source>
        <dbReference type="EMBL" id="EAU64846.1"/>
    </source>
</evidence>
<evidence type="ECO:0000259" key="4">
    <source>
        <dbReference type="Pfam" id="PF22725"/>
    </source>
</evidence>
<dbReference type="PANTHER" id="PTHR43818">
    <property type="entry name" value="BCDNA.GH03377"/>
    <property type="match status" value="1"/>
</dbReference>
<dbReference type="Pfam" id="PF22725">
    <property type="entry name" value="GFO_IDH_MocA_C3"/>
    <property type="match status" value="1"/>
</dbReference>
<dbReference type="PRINTS" id="PR01775">
    <property type="entry name" value="GLFROXRDTASE"/>
</dbReference>
<evidence type="ECO:0000256" key="1">
    <source>
        <dbReference type="ARBA" id="ARBA00023002"/>
    </source>
</evidence>
<dbReference type="SUPFAM" id="SSF51735">
    <property type="entry name" value="NAD(P)-binding Rossmann-fold domains"/>
    <property type="match status" value="1"/>
</dbReference>
<evidence type="ECO:0000313" key="6">
    <source>
        <dbReference type="Proteomes" id="UP000032702"/>
    </source>
</evidence>
<dbReference type="PROSITE" id="PS51318">
    <property type="entry name" value="TAT"/>
    <property type="match status" value="1"/>
</dbReference>
<keyword evidence="1" id="KW-0560">Oxidoreductase</keyword>
<dbReference type="GO" id="GO:0000166">
    <property type="term" value="F:nucleotide binding"/>
    <property type="evidence" value="ECO:0007669"/>
    <property type="project" value="InterPro"/>
</dbReference>
<reference evidence="5 6" key="1">
    <citation type="submission" date="2006-04" db="EMBL/GenBank/DDBJ databases">
        <authorList>
            <person name="Nierman W.C."/>
        </authorList>
    </citation>
    <scope>NUCLEOTIDE SEQUENCE [LARGE SCALE GENOMIC DNA]</scope>
    <source>
        <strain evidence="5 6">DW4/3-1</strain>
    </source>
</reference>
<dbReference type="InterPro" id="IPR008354">
    <property type="entry name" value="Glc-Fru_OxRdtase_bac"/>
</dbReference>
<dbReference type="PATRIC" id="fig|378806.16.peg.3852"/>
<organism evidence="5 6">
    <name type="scientific">Stigmatella aurantiaca (strain DW4/3-1)</name>
    <dbReference type="NCBI Taxonomy" id="378806"/>
    <lineage>
        <taxon>Bacteria</taxon>
        <taxon>Pseudomonadati</taxon>
        <taxon>Myxococcota</taxon>
        <taxon>Myxococcia</taxon>
        <taxon>Myxococcales</taxon>
        <taxon>Cystobacterineae</taxon>
        <taxon>Archangiaceae</taxon>
        <taxon>Stigmatella</taxon>
    </lineage>
</organism>
<dbReference type="InterPro" id="IPR055170">
    <property type="entry name" value="GFO_IDH_MocA-like_dom"/>
</dbReference>
<name>Q08WH7_STIAD</name>
<evidence type="ECO:0000259" key="3">
    <source>
        <dbReference type="Pfam" id="PF01408"/>
    </source>
</evidence>
<dbReference type="Proteomes" id="UP000032702">
    <property type="component" value="Unassembled WGS sequence"/>
</dbReference>
<dbReference type="PANTHER" id="PTHR43818:SF11">
    <property type="entry name" value="BCDNA.GH03377"/>
    <property type="match status" value="1"/>
</dbReference>
<comment type="caution">
    <text evidence="5">The sequence shown here is derived from an EMBL/GenBank/DDBJ whole genome shotgun (WGS) entry which is preliminary data.</text>
</comment>
<dbReference type="Gene3D" id="3.40.50.720">
    <property type="entry name" value="NAD(P)-binding Rossmann-like Domain"/>
    <property type="match status" value="1"/>
</dbReference>
<feature type="domain" description="Gfo/Idh/MocA-like oxidoreductase N-terminal" evidence="3">
    <location>
        <begin position="106"/>
        <end position="229"/>
    </location>
</feature>
<evidence type="ECO:0000256" key="2">
    <source>
        <dbReference type="SAM" id="MobiDB-lite"/>
    </source>
</evidence>
<dbReference type="Pfam" id="PF01408">
    <property type="entry name" value="GFO_IDH_MocA"/>
    <property type="match status" value="1"/>
</dbReference>
<dbReference type="InterPro" id="IPR006311">
    <property type="entry name" value="TAT_signal"/>
</dbReference>
<sequence length="459" mass="50323">MFIASIHAKSGLGIPNVPSILRATMADPKSTVNRRSLLKLGGAGAAGLFLSGSNAEAQKRAGYPAPTGVDTGKVVDGKVQFPPWRAPEDPPTPPVAAPLPPDQRVGFAIVALGRLSLEELLPAFAECKKARLTALVSGTPDKLRAVASQYGIAKENCYDYAGFDRLRDNPAVKAAYIVLPNGMHREYVERAAAAGKHVLCEKPMANSSAEARTMIAACAKANVKLMVAYRIQYQPHQQRAMRFVREGTFGRLVGMNAVNVQTVNENGPQQWRHKKVLAGGGALPDIGLYCINTMRFLTGEEPTEVYAELYSPPDDPRYAEVEETVSFTMRFPSHVIANCFTSYGARDDKYQRLHFAKATVEMPNAYQYRGQQLIIGERRGEDDARSELVLPGKNQFAEEIDHLADCILKDRKPRTPGEEGLQDHVVMEAIYASARTGQPVKLPRHEGKDVFRGPLPEQD</sequence>
<feature type="domain" description="GFO/IDH/MocA-like oxidoreductase" evidence="4">
    <location>
        <begin position="238"/>
        <end position="354"/>
    </location>
</feature>
<dbReference type="EMBL" id="AAMD01000101">
    <property type="protein sequence ID" value="EAU64846.1"/>
    <property type="molecule type" value="Genomic_DNA"/>
</dbReference>
<dbReference type="InterPro" id="IPR050463">
    <property type="entry name" value="Gfo/Idh/MocA_oxidrdct_glycsds"/>
</dbReference>
<protein>
    <submittedName>
        <fullName evidence="5">Glucose-fructose oxidoreductase</fullName>
    </submittedName>
</protein>
<dbReference type="RefSeq" id="WP_002616027.1">
    <property type="nucleotide sequence ID" value="NC_014623.1"/>
</dbReference>
<dbReference type="GO" id="GO:0016491">
    <property type="term" value="F:oxidoreductase activity"/>
    <property type="evidence" value="ECO:0007669"/>
    <property type="project" value="UniProtKB-KW"/>
</dbReference>
<accession>Q08WH7</accession>